<comment type="caution">
    <text evidence="1">The sequence shown here is derived from an EMBL/GenBank/DDBJ whole genome shotgun (WGS) entry which is preliminary data.</text>
</comment>
<gene>
    <name evidence="1" type="ORF">HPB47_000877</name>
</gene>
<evidence type="ECO:0000313" key="2">
    <source>
        <dbReference type="Proteomes" id="UP000805193"/>
    </source>
</evidence>
<name>A0AC60PQN5_IXOPE</name>
<dbReference type="Proteomes" id="UP000805193">
    <property type="component" value="Unassembled WGS sequence"/>
</dbReference>
<protein>
    <submittedName>
        <fullName evidence="1">Uncharacterized protein</fullName>
    </submittedName>
</protein>
<evidence type="ECO:0000313" key="1">
    <source>
        <dbReference type="EMBL" id="KAG0423361.1"/>
    </source>
</evidence>
<keyword evidence="2" id="KW-1185">Reference proteome</keyword>
<organism evidence="1 2">
    <name type="scientific">Ixodes persulcatus</name>
    <name type="common">Taiga tick</name>
    <dbReference type="NCBI Taxonomy" id="34615"/>
    <lineage>
        <taxon>Eukaryota</taxon>
        <taxon>Metazoa</taxon>
        <taxon>Ecdysozoa</taxon>
        <taxon>Arthropoda</taxon>
        <taxon>Chelicerata</taxon>
        <taxon>Arachnida</taxon>
        <taxon>Acari</taxon>
        <taxon>Parasitiformes</taxon>
        <taxon>Ixodida</taxon>
        <taxon>Ixodoidea</taxon>
        <taxon>Ixodidae</taxon>
        <taxon>Ixodinae</taxon>
        <taxon>Ixodes</taxon>
    </lineage>
</organism>
<sequence>MQKKQAPSRWWRPAPLHDCGHSELRRYRPSPPPPPSALSETDVAECPAEAILRAQDAIYGFLYDPACAGQDAVSARGARGVQCPSKLTHARTASLSFVK</sequence>
<accession>A0AC60PQN5</accession>
<proteinExistence type="predicted"/>
<reference evidence="1 2" key="1">
    <citation type="journal article" date="2020" name="Cell">
        <title>Large-Scale Comparative Analyses of Tick Genomes Elucidate Their Genetic Diversity and Vector Capacities.</title>
        <authorList>
            <consortium name="Tick Genome and Microbiome Consortium (TIGMIC)"/>
            <person name="Jia N."/>
            <person name="Wang J."/>
            <person name="Shi W."/>
            <person name="Du L."/>
            <person name="Sun Y."/>
            <person name="Zhan W."/>
            <person name="Jiang J.F."/>
            <person name="Wang Q."/>
            <person name="Zhang B."/>
            <person name="Ji P."/>
            <person name="Bell-Sakyi L."/>
            <person name="Cui X.M."/>
            <person name="Yuan T.T."/>
            <person name="Jiang B.G."/>
            <person name="Yang W.F."/>
            <person name="Lam T.T."/>
            <person name="Chang Q.C."/>
            <person name="Ding S.J."/>
            <person name="Wang X.J."/>
            <person name="Zhu J.G."/>
            <person name="Ruan X.D."/>
            <person name="Zhao L."/>
            <person name="Wei J.T."/>
            <person name="Ye R.Z."/>
            <person name="Que T.C."/>
            <person name="Du C.H."/>
            <person name="Zhou Y.H."/>
            <person name="Cheng J.X."/>
            <person name="Dai P.F."/>
            <person name="Guo W.B."/>
            <person name="Han X.H."/>
            <person name="Huang E.J."/>
            <person name="Li L.F."/>
            <person name="Wei W."/>
            <person name="Gao Y.C."/>
            <person name="Liu J.Z."/>
            <person name="Shao H.Z."/>
            <person name="Wang X."/>
            <person name="Wang C.C."/>
            <person name="Yang T.C."/>
            <person name="Huo Q.B."/>
            <person name="Li W."/>
            <person name="Chen H.Y."/>
            <person name="Chen S.E."/>
            <person name="Zhou L.G."/>
            <person name="Ni X.B."/>
            <person name="Tian J.H."/>
            <person name="Sheng Y."/>
            <person name="Liu T."/>
            <person name="Pan Y.S."/>
            <person name="Xia L.Y."/>
            <person name="Li J."/>
            <person name="Zhao F."/>
            <person name="Cao W.C."/>
        </authorList>
    </citation>
    <scope>NUCLEOTIDE SEQUENCE [LARGE SCALE GENOMIC DNA]</scope>
    <source>
        <strain evidence="1">Iper-2018</strain>
    </source>
</reference>
<dbReference type="EMBL" id="JABSTQ010010111">
    <property type="protein sequence ID" value="KAG0423361.1"/>
    <property type="molecule type" value="Genomic_DNA"/>
</dbReference>